<protein>
    <submittedName>
        <fullName evidence="1">Uncharacterized protein</fullName>
    </submittedName>
</protein>
<evidence type="ECO:0000313" key="1">
    <source>
        <dbReference type="EMBL" id="KAJ9127429.1"/>
    </source>
</evidence>
<reference evidence="1" key="1">
    <citation type="submission" date="2023-04" db="EMBL/GenBank/DDBJ databases">
        <title>Draft Genome sequencing of Naganishia species isolated from polar environments using Oxford Nanopore Technology.</title>
        <authorList>
            <person name="Leo P."/>
            <person name="Venkateswaran K."/>
        </authorList>
    </citation>
    <scope>NUCLEOTIDE SEQUENCE</scope>
    <source>
        <strain evidence="1">DBVPG 5303</strain>
    </source>
</reference>
<sequence>MTGTITKGPGGNHQVLDKLNVERERGITVKAQTVSMLHTHKGEEYLINLIDTPGHVDFSYEVSRSLGACEGCLLLVDASQGLQAQSLAVFRAASSQNLAIIPCLNKIDLPHASPEAISNQIEEALHIPPNEHLYISAKSGLGVDKVLDAVIERLPPPATIGDGWRDRVARLSAGGAVREGAVERWAKEDDNILRDKITPMASGKRYEVLDVGIFHPEETTTDVLLAGQVGFVVCNMKDFEEAHVGDTITNATTTNIEPLPGFKPMQSMVFAGVFPLDPQDFQKLEEAIGRLTLNDRSVTVQRESSAALGQGCRLGFLGTLHMSVLVQRLNDEYGADVCVTAPTVPYKIVYKDGTEDIISNPYIFPDSHDKTSRIAQVEEPIVHATIMVPQTFIGEMMELCNEHRGIELEYKFVESTDRAVLRYQLPLSEIATEFFSSLKSRSKGYASFDYEDAGYAPSDLVKLNLMLNGKPIDALAMIIHRSRAVTVGREWTKKLRGVIPRQLFEVAIQAQVGNKVIARENLSAMRKDVTAGLYGGHYERKMKHLEKQKRGKAKLKSLGAGNIHVPQTAFFEVLSNKASK</sequence>
<keyword evidence="2" id="KW-1185">Reference proteome</keyword>
<gene>
    <name evidence="1" type="ORF">QFC24_000837</name>
</gene>
<accession>A0ACC2XVB8</accession>
<comment type="caution">
    <text evidence="1">The sequence shown here is derived from an EMBL/GenBank/DDBJ whole genome shotgun (WGS) entry which is preliminary data.</text>
</comment>
<dbReference type="EMBL" id="JASBWV010000002">
    <property type="protein sequence ID" value="KAJ9127429.1"/>
    <property type="molecule type" value="Genomic_DNA"/>
</dbReference>
<evidence type="ECO:0000313" key="2">
    <source>
        <dbReference type="Proteomes" id="UP001234202"/>
    </source>
</evidence>
<organism evidence="1 2">
    <name type="scientific">Naganishia onofrii</name>
    <dbReference type="NCBI Taxonomy" id="1851511"/>
    <lineage>
        <taxon>Eukaryota</taxon>
        <taxon>Fungi</taxon>
        <taxon>Dikarya</taxon>
        <taxon>Basidiomycota</taxon>
        <taxon>Agaricomycotina</taxon>
        <taxon>Tremellomycetes</taxon>
        <taxon>Filobasidiales</taxon>
        <taxon>Filobasidiaceae</taxon>
        <taxon>Naganishia</taxon>
    </lineage>
</organism>
<proteinExistence type="predicted"/>
<name>A0ACC2XVB8_9TREE</name>
<dbReference type="Proteomes" id="UP001234202">
    <property type="component" value="Unassembled WGS sequence"/>
</dbReference>